<dbReference type="AlphaFoldDB" id="A0A8D3X240"/>
<evidence type="ECO:0000313" key="2">
    <source>
        <dbReference type="Proteomes" id="UP000001283"/>
    </source>
</evidence>
<dbReference type="KEGG" id="bmh:BMWSH_3393"/>
<evidence type="ECO:0000313" key="1">
    <source>
        <dbReference type="EMBL" id="AEN90275.1"/>
    </source>
</evidence>
<reference evidence="1 2" key="1">
    <citation type="journal article" date="2011" name="J. Bacteriol.">
        <title>Complete genome sequence of the industrial strain Bacillus megaterium WSH-002.</title>
        <authorList>
            <person name="Liu L."/>
            <person name="Li Y."/>
            <person name="Zhang J."/>
            <person name="Zou W."/>
            <person name="Zhou Z."/>
            <person name="Liu J."/>
            <person name="Li X."/>
            <person name="Wang L."/>
            <person name="Chen J."/>
        </authorList>
    </citation>
    <scope>NUCLEOTIDE SEQUENCE [LARGE SCALE GENOMIC DNA]</scope>
    <source>
        <strain evidence="1 2">WSH-002</strain>
    </source>
</reference>
<protein>
    <submittedName>
        <fullName evidence="1">Uncharacterized protein</fullName>
    </submittedName>
</protein>
<accession>A0A8D3X240</accession>
<proteinExistence type="predicted"/>
<gene>
    <name evidence="1" type="ORF">BMWSH_3393</name>
</gene>
<organism evidence="1 2">
    <name type="scientific">Priestia megaterium (strain WSH-002)</name>
    <name type="common">Bacillus megaterium</name>
    <dbReference type="NCBI Taxonomy" id="1006007"/>
    <lineage>
        <taxon>Bacteria</taxon>
        <taxon>Bacillati</taxon>
        <taxon>Bacillota</taxon>
        <taxon>Bacilli</taxon>
        <taxon>Bacillales</taxon>
        <taxon>Bacillaceae</taxon>
        <taxon>Priestia</taxon>
    </lineage>
</organism>
<name>A0A8D3X240_PRIMW</name>
<sequence>MFITLHSFFYSPFITRFFVFQEIIDSHILHVHGENTEVNV</sequence>
<dbReference type="EMBL" id="CP003017">
    <property type="protein sequence ID" value="AEN90275.1"/>
    <property type="molecule type" value="Genomic_DNA"/>
</dbReference>
<dbReference type="Proteomes" id="UP000001283">
    <property type="component" value="Chromosome"/>
</dbReference>